<evidence type="ECO:0000313" key="2">
    <source>
        <dbReference type="EMBL" id="SMN21042.1"/>
    </source>
</evidence>
<dbReference type="Proteomes" id="UP000196158">
    <property type="component" value="Unassembled WGS sequence"/>
</dbReference>
<accession>A0A1X7R5W5</accession>
<organism evidence="2 3">
    <name type="scientific">Maudiozyma saulgeensis</name>
    <dbReference type="NCBI Taxonomy" id="1789683"/>
    <lineage>
        <taxon>Eukaryota</taxon>
        <taxon>Fungi</taxon>
        <taxon>Dikarya</taxon>
        <taxon>Ascomycota</taxon>
        <taxon>Saccharomycotina</taxon>
        <taxon>Saccharomycetes</taxon>
        <taxon>Saccharomycetales</taxon>
        <taxon>Saccharomycetaceae</taxon>
        <taxon>Maudiozyma</taxon>
    </lineage>
</organism>
<proteinExistence type="predicted"/>
<evidence type="ECO:0000313" key="3">
    <source>
        <dbReference type="Proteomes" id="UP000196158"/>
    </source>
</evidence>
<name>A0A1X7R5W5_9SACH</name>
<reference evidence="2 3" key="1">
    <citation type="submission" date="2017-04" db="EMBL/GenBank/DDBJ databases">
        <authorList>
            <person name="Afonso C.L."/>
            <person name="Miller P.J."/>
            <person name="Scott M.A."/>
            <person name="Spackman E."/>
            <person name="Goraichik I."/>
            <person name="Dimitrov K.M."/>
            <person name="Suarez D.L."/>
            <person name="Swayne D.E."/>
        </authorList>
    </citation>
    <scope>NUCLEOTIDE SEQUENCE [LARGE SCALE GENOMIC DNA]</scope>
</reference>
<keyword evidence="3" id="KW-1185">Reference proteome</keyword>
<gene>
    <name evidence="2" type="ORF">KASA_0L00561G</name>
</gene>
<feature type="compositionally biased region" description="Acidic residues" evidence="1">
    <location>
        <begin position="170"/>
        <end position="184"/>
    </location>
</feature>
<dbReference type="OrthoDB" id="4036215at2759"/>
<sequence>MTDIFSVSNFSTYPIPFIKPDYQNLINDDLLYQFDEDIDNIQSCHLSMYLNNNNEQIDSRNDLDISTNNNKNIYENYSSIENENLINYHDILSIAIDGKKQFNYEHNNNNNNNIHFNSYDTKSYICTPSNQIDKKNKSDIESHYIYHQLENNSNSYNNYNFPNNIPSISSDEEEEEEEEAEAEAEDLDIYSDVIHTIPIRTKYQVPILNTKCIYEEFLKDHDSILTDNSCHSVPIHENITNDSTFNSTINYDLARYEFPIKEITNSSKNTQYLSNIPRLIPDSFNESSMTDNKYVRNIQTLEYKNQNFLYNAIEDTSTKLSEDEIYNNKAASNGTEFEFICKLQKKLYRYFSNADYLDKVRFQEISYRFSKTYY</sequence>
<feature type="region of interest" description="Disordered" evidence="1">
    <location>
        <begin position="162"/>
        <end position="184"/>
    </location>
</feature>
<dbReference type="EMBL" id="FXLY01000007">
    <property type="protein sequence ID" value="SMN21042.1"/>
    <property type="molecule type" value="Genomic_DNA"/>
</dbReference>
<protein>
    <submittedName>
        <fullName evidence="2">Similar to Saccharomyces cerevisiae YJR094C IME1 Master regulator of meiosis that is active only during meiotic events</fullName>
    </submittedName>
</protein>
<evidence type="ECO:0000256" key="1">
    <source>
        <dbReference type="SAM" id="MobiDB-lite"/>
    </source>
</evidence>
<dbReference type="AlphaFoldDB" id="A0A1X7R5W5"/>